<evidence type="ECO:0000313" key="3">
    <source>
        <dbReference type="Proteomes" id="UP001501414"/>
    </source>
</evidence>
<proteinExistence type="predicted"/>
<dbReference type="EMBL" id="BAAAJK010000025">
    <property type="protein sequence ID" value="GAA1394104.1"/>
    <property type="molecule type" value="Genomic_DNA"/>
</dbReference>
<protein>
    <recommendedName>
        <fullName evidence="4">DUF3558 domain-containing protein</fullName>
    </recommendedName>
</protein>
<reference evidence="2 3" key="1">
    <citation type="journal article" date="2019" name="Int. J. Syst. Evol. Microbiol.">
        <title>The Global Catalogue of Microorganisms (GCM) 10K type strain sequencing project: providing services to taxonomists for standard genome sequencing and annotation.</title>
        <authorList>
            <consortium name="The Broad Institute Genomics Platform"/>
            <consortium name="The Broad Institute Genome Sequencing Center for Infectious Disease"/>
            <person name="Wu L."/>
            <person name="Ma J."/>
        </authorList>
    </citation>
    <scope>NUCLEOTIDE SEQUENCE [LARGE SCALE GENOMIC DNA]</scope>
    <source>
        <strain evidence="2 3">JCM 11896</strain>
    </source>
</reference>
<dbReference type="Pfam" id="PF12079">
    <property type="entry name" value="DUF3558"/>
    <property type="match status" value="1"/>
</dbReference>
<evidence type="ECO:0000256" key="1">
    <source>
        <dbReference type="SAM" id="SignalP"/>
    </source>
</evidence>
<dbReference type="Proteomes" id="UP001501414">
    <property type="component" value="Unassembled WGS sequence"/>
</dbReference>
<accession>A0ABN1XZV4</accession>
<keyword evidence="3" id="KW-1185">Reference proteome</keyword>
<dbReference type="RefSeq" id="WP_344025054.1">
    <property type="nucleotide sequence ID" value="NZ_BAAAJK010000025.1"/>
</dbReference>
<gene>
    <name evidence="2" type="ORF">GCM10009613_41730</name>
</gene>
<comment type="caution">
    <text evidence="2">The sequence shown here is derived from an EMBL/GenBank/DDBJ whole genome shotgun (WGS) entry which is preliminary data.</text>
</comment>
<evidence type="ECO:0000313" key="2">
    <source>
        <dbReference type="EMBL" id="GAA1394104.1"/>
    </source>
</evidence>
<evidence type="ECO:0008006" key="4">
    <source>
        <dbReference type="Google" id="ProtNLM"/>
    </source>
</evidence>
<name>A0ABN1XZV4_9PSEU</name>
<organism evidence="2 3">
    <name type="scientific">Pseudonocardia kongjuensis</name>
    <dbReference type="NCBI Taxonomy" id="102227"/>
    <lineage>
        <taxon>Bacteria</taxon>
        <taxon>Bacillati</taxon>
        <taxon>Actinomycetota</taxon>
        <taxon>Actinomycetes</taxon>
        <taxon>Pseudonocardiales</taxon>
        <taxon>Pseudonocardiaceae</taxon>
        <taxon>Pseudonocardia</taxon>
    </lineage>
</organism>
<dbReference type="InterPro" id="IPR024520">
    <property type="entry name" value="DUF3558"/>
</dbReference>
<keyword evidence="1" id="KW-0732">Signal</keyword>
<feature type="signal peptide" evidence="1">
    <location>
        <begin position="1"/>
        <end position="24"/>
    </location>
</feature>
<feature type="chain" id="PRO_5047357360" description="DUF3558 domain-containing protein" evidence="1">
    <location>
        <begin position="25"/>
        <end position="186"/>
    </location>
</feature>
<dbReference type="PROSITE" id="PS51257">
    <property type="entry name" value="PROKAR_LIPOPROTEIN"/>
    <property type="match status" value="1"/>
</dbReference>
<sequence length="186" mass="19468">MIDVRCHLGILVVAGAVLAGCSGAAEGAPDPFPPRPQPIEVMAIDPCRVLTPEQLASRGLTPEDSRYAEPVVGDATTHVCGWSEIWTVDFGYSAQMMPVDAARAVGGPGSRVQVVAGYGAVRNTAREDTSPMCELVVDVADGQVMRLQVRVVGRKPDGSTPSIDEACREAELLAADALGTARTLTP</sequence>